<protein>
    <recommendedName>
        <fullName evidence="1">Putative heavy-metal chelation domain-containing protein</fullName>
    </recommendedName>
</protein>
<proteinExistence type="predicted"/>
<accession>E1R2K0</accession>
<dbReference type="RefSeq" id="WP_013256019.1">
    <property type="nucleotide sequence ID" value="NC_014364.1"/>
</dbReference>
<dbReference type="Pfam" id="PF04016">
    <property type="entry name" value="DUF364"/>
    <property type="match status" value="1"/>
</dbReference>
<dbReference type="InterPro" id="IPR007161">
    <property type="entry name" value="DUF364"/>
</dbReference>
<dbReference type="KEGG" id="ssm:Spirs_3472"/>
<reference evidence="2 3" key="1">
    <citation type="journal article" date="2010" name="Stand. Genomic Sci.">
        <title>Complete genome sequence of Spirochaeta smaragdinae type strain (SEBR 4228).</title>
        <authorList>
            <person name="Mavromatis K."/>
            <person name="Yasawong M."/>
            <person name="Chertkov O."/>
            <person name="Lapidus A."/>
            <person name="Lucas S."/>
            <person name="Nolan M."/>
            <person name="Del Rio T.G."/>
            <person name="Tice H."/>
            <person name="Cheng J.F."/>
            <person name="Pitluck S."/>
            <person name="Liolios K."/>
            <person name="Ivanova N."/>
            <person name="Tapia R."/>
            <person name="Han C."/>
            <person name="Bruce D."/>
            <person name="Goodwin L."/>
            <person name="Pati A."/>
            <person name="Chen A."/>
            <person name="Palaniappan K."/>
            <person name="Land M."/>
            <person name="Hauser L."/>
            <person name="Chang Y.J."/>
            <person name="Jeffries C.D."/>
            <person name="Detter J.C."/>
            <person name="Rohde M."/>
            <person name="Brambilla E."/>
            <person name="Spring S."/>
            <person name="Goker M."/>
            <person name="Sikorski J."/>
            <person name="Woyke T."/>
            <person name="Bristow J."/>
            <person name="Eisen J.A."/>
            <person name="Markowitz V."/>
            <person name="Hugenholtz P."/>
            <person name="Klenk H.P."/>
            <person name="Kyrpides N.C."/>
        </authorList>
    </citation>
    <scope>NUCLEOTIDE SEQUENCE [LARGE SCALE GENOMIC DNA]</scope>
    <source>
        <strain evidence="3">DSM 11293 / JCM 15392 / SEBR 4228</strain>
    </source>
</reference>
<evidence type="ECO:0000313" key="3">
    <source>
        <dbReference type="Proteomes" id="UP000002318"/>
    </source>
</evidence>
<organism evidence="2 3">
    <name type="scientific">Sediminispirochaeta smaragdinae (strain DSM 11293 / JCM 15392 / SEBR 4228)</name>
    <name type="common">Spirochaeta smaragdinae</name>
    <dbReference type="NCBI Taxonomy" id="573413"/>
    <lineage>
        <taxon>Bacteria</taxon>
        <taxon>Pseudomonadati</taxon>
        <taxon>Spirochaetota</taxon>
        <taxon>Spirochaetia</taxon>
        <taxon>Spirochaetales</taxon>
        <taxon>Spirochaetaceae</taxon>
        <taxon>Sediminispirochaeta</taxon>
    </lineage>
</organism>
<gene>
    <name evidence="2" type="ordered locus">Spirs_3472</name>
</gene>
<dbReference type="STRING" id="573413.Spirs_3472"/>
<dbReference type="HOGENOM" id="CLU_1136483_0_0_12"/>
<dbReference type="Proteomes" id="UP000002318">
    <property type="component" value="Chromosome"/>
</dbReference>
<dbReference type="SUPFAM" id="SSF159713">
    <property type="entry name" value="Dhaf3308-like"/>
    <property type="match status" value="1"/>
</dbReference>
<name>E1R2K0_SEDSS</name>
<dbReference type="AlphaFoldDB" id="E1R2K0"/>
<sequence>MGTITDRDIETFYHKLQERFSSLVESEGIARDPVRITARGLSPDEAIGRTRRKDFPILTGKEILLQAQYRNAYGQAFTDSPSSFEGTLEDVLDLDLTGDSHARGLFIASLNAVMRSLGRTEGTVHCKDDGPERCGDEFAQRIKAFHADDRVALIGFQPALLEHLSPVCRLRVLDLNPANIGSVRHGVTIEDGSDDFERVIEWADFILCTGSTLANGSIVRFLDLARPVVFFGTTIAGTAELFGLKRWCFCSM</sequence>
<evidence type="ECO:0000313" key="2">
    <source>
        <dbReference type="EMBL" id="ADK82560.1"/>
    </source>
</evidence>
<dbReference type="Gene3D" id="3.40.50.11590">
    <property type="match status" value="1"/>
</dbReference>
<dbReference type="EMBL" id="CP002116">
    <property type="protein sequence ID" value="ADK82560.1"/>
    <property type="molecule type" value="Genomic_DNA"/>
</dbReference>
<keyword evidence="3" id="KW-1185">Reference proteome</keyword>
<dbReference type="eggNOG" id="COG2014">
    <property type="taxonomic scope" value="Bacteria"/>
</dbReference>
<dbReference type="OrthoDB" id="3596at2"/>
<feature type="domain" description="Putative heavy-metal chelation" evidence="1">
    <location>
        <begin position="147"/>
        <end position="236"/>
    </location>
</feature>
<evidence type="ECO:0000259" key="1">
    <source>
        <dbReference type="Pfam" id="PF04016"/>
    </source>
</evidence>